<evidence type="ECO:0000256" key="1">
    <source>
        <dbReference type="SAM" id="MobiDB-lite"/>
    </source>
</evidence>
<evidence type="ECO:0000313" key="3">
    <source>
        <dbReference type="Proteomes" id="UP000076532"/>
    </source>
</evidence>
<reference evidence="2 3" key="1">
    <citation type="journal article" date="2016" name="Mol. Biol. Evol.">
        <title>Comparative Genomics of Early-Diverging Mushroom-Forming Fungi Provides Insights into the Origins of Lignocellulose Decay Capabilities.</title>
        <authorList>
            <person name="Nagy L.G."/>
            <person name="Riley R."/>
            <person name="Tritt A."/>
            <person name="Adam C."/>
            <person name="Daum C."/>
            <person name="Floudas D."/>
            <person name="Sun H."/>
            <person name="Yadav J.S."/>
            <person name="Pangilinan J."/>
            <person name="Larsson K.H."/>
            <person name="Matsuura K."/>
            <person name="Barry K."/>
            <person name="Labutti K."/>
            <person name="Kuo R."/>
            <person name="Ohm R.A."/>
            <person name="Bhattacharya S.S."/>
            <person name="Shirouzu T."/>
            <person name="Yoshinaga Y."/>
            <person name="Martin F.M."/>
            <person name="Grigoriev I.V."/>
            <person name="Hibbett D.S."/>
        </authorList>
    </citation>
    <scope>NUCLEOTIDE SEQUENCE [LARGE SCALE GENOMIC DNA]</scope>
    <source>
        <strain evidence="2 3">CBS 109695</strain>
    </source>
</reference>
<accession>A0A165YWI1</accession>
<feature type="compositionally biased region" description="Basic and acidic residues" evidence="1">
    <location>
        <begin position="49"/>
        <end position="60"/>
    </location>
</feature>
<evidence type="ECO:0000313" key="2">
    <source>
        <dbReference type="EMBL" id="KZP09990.1"/>
    </source>
</evidence>
<keyword evidence="3" id="KW-1185">Reference proteome</keyword>
<dbReference type="AlphaFoldDB" id="A0A165YWI1"/>
<name>A0A165YWI1_9AGAM</name>
<proteinExistence type="predicted"/>
<sequence>MPESKRNGSGGRAGGPRRRSGGGREGGEREGAASAHAFRARESRKRHRAMEVSHMERKEGAEERVITHAFFVEAASGDGGVDDECPPHTSQECGGLWTRFYGGAAAGGGTGSEFQQDVRARVCGGAARSPSEKRPGYTPAHFANAWGLVTMGWGQECDREEEKGPRTATGVEKPWAFLELIQSPQPNSRFPRVVEVDVLAVVVVGEQRRSAPDRDRIRSLVARRSFAVFSLNSELDAGWSGVVLV</sequence>
<feature type="region of interest" description="Disordered" evidence="1">
    <location>
        <begin position="1"/>
        <end position="60"/>
    </location>
</feature>
<gene>
    <name evidence="2" type="ORF">FIBSPDRAFT_900047</name>
</gene>
<dbReference type="EMBL" id="KV417688">
    <property type="protein sequence ID" value="KZP09990.1"/>
    <property type="molecule type" value="Genomic_DNA"/>
</dbReference>
<dbReference type="Proteomes" id="UP000076532">
    <property type="component" value="Unassembled WGS sequence"/>
</dbReference>
<protein>
    <submittedName>
        <fullName evidence="2">Uncharacterized protein</fullName>
    </submittedName>
</protein>
<organism evidence="2 3">
    <name type="scientific">Athelia psychrophila</name>
    <dbReference type="NCBI Taxonomy" id="1759441"/>
    <lineage>
        <taxon>Eukaryota</taxon>
        <taxon>Fungi</taxon>
        <taxon>Dikarya</taxon>
        <taxon>Basidiomycota</taxon>
        <taxon>Agaricomycotina</taxon>
        <taxon>Agaricomycetes</taxon>
        <taxon>Agaricomycetidae</taxon>
        <taxon>Atheliales</taxon>
        <taxon>Atheliaceae</taxon>
        <taxon>Athelia</taxon>
    </lineage>
</organism>